<evidence type="ECO:0000313" key="7">
    <source>
        <dbReference type="EMBL" id="OYQ18727.1"/>
    </source>
</evidence>
<feature type="modified residue" description="4-aspartylphosphate" evidence="4">
    <location>
        <position position="450"/>
    </location>
</feature>
<reference evidence="7 8" key="1">
    <citation type="submission" date="2017-07" db="EMBL/GenBank/DDBJ databases">
        <title>Elstera cyanobacteriorum sp. nov., a novel bacterium isolated from cyanobacterial aggregates in a eutrophic lake.</title>
        <authorList>
            <person name="Cai H."/>
        </authorList>
    </citation>
    <scope>NUCLEOTIDE SEQUENCE [LARGE SCALE GENOMIC DNA]</scope>
    <source>
        <strain evidence="7 8">TH019</strain>
    </source>
</reference>
<evidence type="ECO:0000256" key="2">
    <source>
        <dbReference type="ARBA" id="ARBA00012438"/>
    </source>
</evidence>
<feature type="domain" description="Response regulatory" evidence="6">
    <location>
        <begin position="399"/>
        <end position="515"/>
    </location>
</feature>
<feature type="domain" description="Histidine kinase" evidence="5">
    <location>
        <begin position="145"/>
        <end position="368"/>
    </location>
</feature>
<comment type="catalytic activity">
    <reaction evidence="1">
        <text>ATP + protein L-histidine = ADP + protein N-phospho-L-histidine.</text>
        <dbReference type="EC" id="2.7.13.3"/>
    </reaction>
</comment>
<dbReference type="Proteomes" id="UP000216361">
    <property type="component" value="Unassembled WGS sequence"/>
</dbReference>
<dbReference type="CDD" id="cd00156">
    <property type="entry name" value="REC"/>
    <property type="match status" value="1"/>
</dbReference>
<dbReference type="SMART" id="SM00388">
    <property type="entry name" value="HisKA"/>
    <property type="match status" value="1"/>
</dbReference>
<name>A0A255XP20_9PROT</name>
<dbReference type="InterPro" id="IPR035965">
    <property type="entry name" value="PAS-like_dom_sf"/>
</dbReference>
<proteinExistence type="predicted"/>
<dbReference type="EC" id="2.7.13.3" evidence="2"/>
<dbReference type="InterPro" id="IPR004358">
    <property type="entry name" value="Sig_transdc_His_kin-like_C"/>
</dbReference>
<dbReference type="SMART" id="SM00387">
    <property type="entry name" value="HATPase_c"/>
    <property type="match status" value="1"/>
</dbReference>
<protein>
    <recommendedName>
        <fullName evidence="2">histidine kinase</fullName>
        <ecNumber evidence="2">2.7.13.3</ecNumber>
    </recommendedName>
</protein>
<dbReference type="InterPro" id="IPR011006">
    <property type="entry name" value="CheY-like_superfamily"/>
</dbReference>
<dbReference type="SUPFAM" id="SSF55785">
    <property type="entry name" value="PYP-like sensor domain (PAS domain)"/>
    <property type="match status" value="1"/>
</dbReference>
<evidence type="ECO:0000256" key="1">
    <source>
        <dbReference type="ARBA" id="ARBA00000085"/>
    </source>
</evidence>
<dbReference type="Gene3D" id="3.40.50.2300">
    <property type="match status" value="1"/>
</dbReference>
<dbReference type="Pfam" id="PF00072">
    <property type="entry name" value="Response_reg"/>
    <property type="match status" value="1"/>
</dbReference>
<dbReference type="InterPro" id="IPR036097">
    <property type="entry name" value="HisK_dim/P_sf"/>
</dbReference>
<dbReference type="CDD" id="cd00082">
    <property type="entry name" value="HisKA"/>
    <property type="match status" value="1"/>
</dbReference>
<keyword evidence="8" id="KW-1185">Reference proteome</keyword>
<dbReference type="InterPro" id="IPR003594">
    <property type="entry name" value="HATPase_dom"/>
</dbReference>
<organism evidence="7 8">
    <name type="scientific">Elstera cyanobacteriorum</name>
    <dbReference type="NCBI Taxonomy" id="2022747"/>
    <lineage>
        <taxon>Bacteria</taxon>
        <taxon>Pseudomonadati</taxon>
        <taxon>Pseudomonadota</taxon>
        <taxon>Alphaproteobacteria</taxon>
        <taxon>Rhodospirillales</taxon>
        <taxon>Rhodospirillaceae</taxon>
        <taxon>Elstera</taxon>
    </lineage>
</organism>
<dbReference type="InterPro" id="IPR003661">
    <property type="entry name" value="HisK_dim/P_dom"/>
</dbReference>
<dbReference type="EMBL" id="NOXS01000032">
    <property type="protein sequence ID" value="OYQ18727.1"/>
    <property type="molecule type" value="Genomic_DNA"/>
</dbReference>
<comment type="caution">
    <text evidence="7">The sequence shown here is derived from an EMBL/GenBank/DDBJ whole genome shotgun (WGS) entry which is preliminary data.</text>
</comment>
<evidence type="ECO:0000313" key="8">
    <source>
        <dbReference type="Proteomes" id="UP000216361"/>
    </source>
</evidence>
<evidence type="ECO:0000259" key="5">
    <source>
        <dbReference type="PROSITE" id="PS50109"/>
    </source>
</evidence>
<dbReference type="PROSITE" id="PS50110">
    <property type="entry name" value="RESPONSE_REGULATORY"/>
    <property type="match status" value="1"/>
</dbReference>
<gene>
    <name evidence="7" type="ORF">CHR90_10740</name>
</gene>
<dbReference type="PANTHER" id="PTHR43065:SF42">
    <property type="entry name" value="TWO-COMPONENT SENSOR PPRA"/>
    <property type="match status" value="1"/>
</dbReference>
<dbReference type="SUPFAM" id="SSF52172">
    <property type="entry name" value="CheY-like"/>
    <property type="match status" value="1"/>
</dbReference>
<dbReference type="FunFam" id="1.10.287.130:FF:000037">
    <property type="entry name" value="Hybrid sensor histidine kinase/response regulator"/>
    <property type="match status" value="1"/>
</dbReference>
<dbReference type="AlphaFoldDB" id="A0A255XP20"/>
<dbReference type="Pfam" id="PF00512">
    <property type="entry name" value="HisKA"/>
    <property type="match status" value="1"/>
</dbReference>
<dbReference type="Gene3D" id="3.30.450.20">
    <property type="entry name" value="PAS domain"/>
    <property type="match status" value="1"/>
</dbReference>
<accession>A0A255XP20</accession>
<dbReference type="Pfam" id="PF02518">
    <property type="entry name" value="HATPase_c"/>
    <property type="match status" value="1"/>
</dbReference>
<evidence type="ECO:0000256" key="4">
    <source>
        <dbReference type="PROSITE-ProRule" id="PRU00169"/>
    </source>
</evidence>
<dbReference type="SUPFAM" id="SSF47384">
    <property type="entry name" value="Homodimeric domain of signal transducing histidine kinase"/>
    <property type="match status" value="1"/>
</dbReference>
<keyword evidence="3 4" id="KW-0597">Phosphoprotein</keyword>
<dbReference type="GO" id="GO:0000155">
    <property type="term" value="F:phosphorelay sensor kinase activity"/>
    <property type="evidence" value="ECO:0007669"/>
    <property type="project" value="InterPro"/>
</dbReference>
<dbReference type="RefSeq" id="WP_094408990.1">
    <property type="nucleotide sequence ID" value="NZ_BMJZ01000001.1"/>
</dbReference>
<dbReference type="PRINTS" id="PR00344">
    <property type="entry name" value="BCTRLSENSOR"/>
</dbReference>
<dbReference type="Gene3D" id="3.30.565.10">
    <property type="entry name" value="Histidine kinase-like ATPase, C-terminal domain"/>
    <property type="match status" value="1"/>
</dbReference>
<evidence type="ECO:0000256" key="3">
    <source>
        <dbReference type="ARBA" id="ARBA00022553"/>
    </source>
</evidence>
<dbReference type="SMART" id="SM00448">
    <property type="entry name" value="REC"/>
    <property type="match status" value="1"/>
</dbReference>
<dbReference type="InterPro" id="IPR005467">
    <property type="entry name" value="His_kinase_dom"/>
</dbReference>
<dbReference type="PANTHER" id="PTHR43065">
    <property type="entry name" value="SENSOR HISTIDINE KINASE"/>
    <property type="match status" value="1"/>
</dbReference>
<dbReference type="OrthoDB" id="9796100at2"/>
<dbReference type="PROSITE" id="PS50109">
    <property type="entry name" value="HIS_KIN"/>
    <property type="match status" value="1"/>
</dbReference>
<dbReference type="InterPro" id="IPR001789">
    <property type="entry name" value="Sig_transdc_resp-reg_receiver"/>
</dbReference>
<dbReference type="SUPFAM" id="SSF55874">
    <property type="entry name" value="ATPase domain of HSP90 chaperone/DNA topoisomerase II/histidine kinase"/>
    <property type="match status" value="1"/>
</dbReference>
<dbReference type="InterPro" id="IPR036890">
    <property type="entry name" value="HATPase_C_sf"/>
</dbReference>
<sequence>MIRSWWKPRPTVVQPHAIALPPLPLPTVFAVDGVIRSANPAFRRLLGVNDPIDRPLFSFIADGQEAVAQALAGAQTVPAPVEVDLIAEPGRETRCAARLYFERWAADAGPSGWLIQAVDISDQKELENRIVQSQKMQAVGQLAGGIAHDFNNLLTAMIGYCDLLLQRHRAGDASFADIMQIKQNGNRAAALVRQLLAFSRQQKLEVSQVDISDVLAELSHLLRRLIGQGIELELHHGRDLGLVRVDAGQLEQVIINLAVNARDAMPNGGRLTIATMIETVKFARRMGHETMAPGDYVVISVTDTGSGMPPDVQARIFEPFFTTKPVGSGTGLGLSTVYGIVRQTGGFIKVDSTIGVGTTFTIYLPRVAPLEEPQAVPVSREKAPTEMAAPDAAGGGRGAILLVEDEDPVRAFAARTLRSKGYHVTEAQSAEAALDLVRGGLTRPDLLITDVVMPGMDGPSMVREIWHSFPGLPVICVSGHADGDLREQLTALGDIAFLQKPFSLKQLAAKVAERMPGQG</sequence>
<evidence type="ECO:0000259" key="6">
    <source>
        <dbReference type="PROSITE" id="PS50110"/>
    </source>
</evidence>
<dbReference type="Gene3D" id="1.10.287.130">
    <property type="match status" value="1"/>
</dbReference>